<accession>A0A1J1IBK3</accession>
<organism evidence="2 3">
    <name type="scientific">Clunio marinus</name>
    <dbReference type="NCBI Taxonomy" id="568069"/>
    <lineage>
        <taxon>Eukaryota</taxon>
        <taxon>Metazoa</taxon>
        <taxon>Ecdysozoa</taxon>
        <taxon>Arthropoda</taxon>
        <taxon>Hexapoda</taxon>
        <taxon>Insecta</taxon>
        <taxon>Pterygota</taxon>
        <taxon>Neoptera</taxon>
        <taxon>Endopterygota</taxon>
        <taxon>Diptera</taxon>
        <taxon>Nematocera</taxon>
        <taxon>Chironomoidea</taxon>
        <taxon>Chironomidae</taxon>
        <taxon>Clunio</taxon>
    </lineage>
</organism>
<dbReference type="AlphaFoldDB" id="A0A1J1IBK3"/>
<evidence type="ECO:0000256" key="1">
    <source>
        <dbReference type="SAM" id="MobiDB-lite"/>
    </source>
</evidence>
<dbReference type="Proteomes" id="UP000183832">
    <property type="component" value="Unassembled WGS sequence"/>
</dbReference>
<sequence>MDNSKVCKHKNHQKTNTNSQKSKQSSLKSKDSGLSPEPSYDKYPSESGEFLPCLNFHFPTSTTS</sequence>
<gene>
    <name evidence="2" type="ORF">CLUMA_CG010355</name>
</gene>
<proteinExistence type="predicted"/>
<keyword evidence="3" id="KW-1185">Reference proteome</keyword>
<feature type="compositionally biased region" description="Low complexity" evidence="1">
    <location>
        <begin position="14"/>
        <end position="35"/>
    </location>
</feature>
<evidence type="ECO:0000313" key="2">
    <source>
        <dbReference type="EMBL" id="CRK96940.1"/>
    </source>
</evidence>
<dbReference type="EMBL" id="CVRI01000045">
    <property type="protein sequence ID" value="CRK96940.1"/>
    <property type="molecule type" value="Genomic_DNA"/>
</dbReference>
<reference evidence="2 3" key="1">
    <citation type="submission" date="2015-04" db="EMBL/GenBank/DDBJ databases">
        <authorList>
            <person name="Syromyatnikov M.Y."/>
            <person name="Popov V.N."/>
        </authorList>
    </citation>
    <scope>NUCLEOTIDE SEQUENCE [LARGE SCALE GENOMIC DNA]</scope>
</reference>
<feature type="compositionally biased region" description="Basic residues" evidence="1">
    <location>
        <begin position="1"/>
        <end position="13"/>
    </location>
</feature>
<evidence type="ECO:0000313" key="3">
    <source>
        <dbReference type="Proteomes" id="UP000183832"/>
    </source>
</evidence>
<feature type="region of interest" description="Disordered" evidence="1">
    <location>
        <begin position="1"/>
        <end position="49"/>
    </location>
</feature>
<name>A0A1J1IBK3_9DIPT</name>
<protein>
    <submittedName>
        <fullName evidence="2">CLUMA_CG010355, isoform A</fullName>
    </submittedName>
</protein>